<evidence type="ECO:0000313" key="7">
    <source>
        <dbReference type="EMBL" id="TVY36061.1"/>
    </source>
</evidence>
<comment type="subcellular location">
    <subcellularLocation>
        <location evidence="1">Nucleus</location>
    </subcellularLocation>
</comment>
<feature type="region of interest" description="Disordered" evidence="5">
    <location>
        <begin position="218"/>
        <end position="246"/>
    </location>
</feature>
<feature type="region of interest" description="Disordered" evidence="5">
    <location>
        <begin position="733"/>
        <end position="758"/>
    </location>
</feature>
<keyword evidence="8" id="KW-1185">Reference proteome</keyword>
<dbReference type="GO" id="GO:0006351">
    <property type="term" value="P:DNA-templated transcription"/>
    <property type="evidence" value="ECO:0007669"/>
    <property type="project" value="InterPro"/>
</dbReference>
<dbReference type="CDD" id="cd12148">
    <property type="entry name" value="fungal_TF_MHR"/>
    <property type="match status" value="1"/>
</dbReference>
<dbReference type="SUPFAM" id="SSF57701">
    <property type="entry name" value="Zn2/Cys6 DNA-binding domain"/>
    <property type="match status" value="1"/>
</dbReference>
<proteinExistence type="predicted"/>
<evidence type="ECO:0000259" key="6">
    <source>
        <dbReference type="PROSITE" id="PS50048"/>
    </source>
</evidence>
<feature type="compositionally biased region" description="Polar residues" evidence="5">
    <location>
        <begin position="172"/>
        <end position="181"/>
    </location>
</feature>
<dbReference type="InterPro" id="IPR050613">
    <property type="entry name" value="Sec_Metabolite_Reg"/>
</dbReference>
<keyword evidence="4" id="KW-0175">Coiled coil</keyword>
<dbReference type="PROSITE" id="PS00463">
    <property type="entry name" value="ZN2_CY6_FUNGAL_1"/>
    <property type="match status" value="1"/>
</dbReference>
<reference evidence="7 8" key="1">
    <citation type="submission" date="2018-05" db="EMBL/GenBank/DDBJ databases">
        <title>Genome sequencing and assembly of the regulated plant pathogen Lachnellula willkommii and related sister species for the development of diagnostic species identification markers.</title>
        <authorList>
            <person name="Giroux E."/>
            <person name="Bilodeau G."/>
        </authorList>
    </citation>
    <scope>NUCLEOTIDE SEQUENCE [LARGE SCALE GENOMIC DNA]</scope>
    <source>
        <strain evidence="7 8">CBS 197.66</strain>
    </source>
</reference>
<dbReference type="InterPro" id="IPR036864">
    <property type="entry name" value="Zn2-C6_fun-type_DNA-bd_sf"/>
</dbReference>
<feature type="compositionally biased region" description="Low complexity" evidence="5">
    <location>
        <begin position="144"/>
        <end position="157"/>
    </location>
</feature>
<dbReference type="InterPro" id="IPR001138">
    <property type="entry name" value="Zn2Cys6_DnaBD"/>
</dbReference>
<dbReference type="PANTHER" id="PTHR31001">
    <property type="entry name" value="UNCHARACTERIZED TRANSCRIPTIONAL REGULATORY PROTEIN"/>
    <property type="match status" value="1"/>
</dbReference>
<keyword evidence="2" id="KW-0479">Metal-binding</keyword>
<dbReference type="Gene3D" id="4.10.240.10">
    <property type="entry name" value="Zn(2)-C6 fungal-type DNA-binding domain"/>
    <property type="match status" value="1"/>
</dbReference>
<evidence type="ECO:0000313" key="8">
    <source>
        <dbReference type="Proteomes" id="UP000462212"/>
    </source>
</evidence>
<sequence length="886" mass="99008">MSAVMGLASSEKNARLYPPRDENRGSESQGTANSSTNASASAPIPKKRSCVVCRSRKVRCDKLSPCSNCRRANIACVFPSSDRPPRWARRLAASNPQVSAVLQAPAPDPAATQVMERLRNLESLVKDLSGQLEVANAAAAANSAAGGSSGVNSPGSSSHDHDTGHQKEASPRTKTGHTGLQKQFGRLVLQDANRSRYVSSGFWSRVNDELDDLKMESHGLGAYDSDTSEDEASPGKSPSSTQELQRTPLERHAFLFRHNLSLSTPDLREFHPLPSQIPFLLDIFSENVNNIMRIVHVPTITKMVRDLRGSDMTSLSPPNEALMFSIYYAAITSMEEDDIKMNFGVSKTDLNLKYRLGLELALSKADFLNVPDLLLVQAFAIFLGLVRRHDSPRFVWMMTGLLIRMGQALGLQRDGAQFKNLTPYEIEMRRRAWAVLCMLDIRAAEDQGSDYTITPGSYDTKLPLNINDTDIEPETSQMPTGREGLTDMTISIVSCEINVIVRQMMPQSAKEGAPGIEEQSRLLNEIWQKVDQGYLQYSVEANNIVYWVQINVIRLVTAKLTLFIYLPVLFSLPSEHHSDQIRNKLLVAAIEVAEYNHALNAEHEARHWRWVYQTYTHWHAVVYLLIEISRRPLSPLIERAWMALHSPWLIPTQSNMNKNQRVWVPLRKLTAKAKKHRAAEIERLKSDPQAAERLEMEDQKIPVPGSPGLFPTGVSKPVEFFRERWRELLQVPGHHTKEPGPGQSSTSPPTQFTYTTPPSIPAYYAGGMGSSSTFDPIYPSTSGFQTIQNQNQNQNQNLLTPELHSTNTSSDLIMGHTTDYRDPTTWNSGLVPWLWADADPSIDVFAGVDVDVDLDFNMDIEGGNVDWYNWVESARGMEWDSGNGQI</sequence>
<evidence type="ECO:0000256" key="3">
    <source>
        <dbReference type="ARBA" id="ARBA00023242"/>
    </source>
</evidence>
<feature type="compositionally biased region" description="Basic and acidic residues" evidence="5">
    <location>
        <begin position="12"/>
        <end position="25"/>
    </location>
</feature>
<dbReference type="InterPro" id="IPR007219">
    <property type="entry name" value="XnlR_reg_dom"/>
</dbReference>
<dbReference type="GO" id="GO:0003677">
    <property type="term" value="F:DNA binding"/>
    <property type="evidence" value="ECO:0007669"/>
    <property type="project" value="InterPro"/>
</dbReference>
<dbReference type="SMART" id="SM00066">
    <property type="entry name" value="GAL4"/>
    <property type="match status" value="1"/>
</dbReference>
<comment type="caution">
    <text evidence="7">The sequence shown here is derived from an EMBL/GenBank/DDBJ whole genome shotgun (WGS) entry which is preliminary data.</text>
</comment>
<accession>A0A8H8RIE8</accession>
<keyword evidence="3" id="KW-0539">Nucleus</keyword>
<dbReference type="Pfam" id="PF00172">
    <property type="entry name" value="Zn_clus"/>
    <property type="match status" value="1"/>
</dbReference>
<gene>
    <name evidence="7" type="primary">bik5_0</name>
    <name evidence="7" type="ORF">LSUB1_G007866</name>
</gene>
<dbReference type="GO" id="GO:0008270">
    <property type="term" value="F:zinc ion binding"/>
    <property type="evidence" value="ECO:0007669"/>
    <property type="project" value="InterPro"/>
</dbReference>
<feature type="compositionally biased region" description="Low complexity" evidence="5">
    <location>
        <begin position="31"/>
        <end position="42"/>
    </location>
</feature>
<dbReference type="SMART" id="SM00906">
    <property type="entry name" value="Fungal_trans"/>
    <property type="match status" value="1"/>
</dbReference>
<dbReference type="PROSITE" id="PS50048">
    <property type="entry name" value="ZN2_CY6_FUNGAL_2"/>
    <property type="match status" value="1"/>
</dbReference>
<name>A0A8H8RIE8_9HELO</name>
<evidence type="ECO:0000256" key="4">
    <source>
        <dbReference type="SAM" id="Coils"/>
    </source>
</evidence>
<feature type="compositionally biased region" description="Polar residues" evidence="5">
    <location>
        <begin position="236"/>
        <end position="245"/>
    </location>
</feature>
<dbReference type="Pfam" id="PF04082">
    <property type="entry name" value="Fungal_trans"/>
    <property type="match status" value="1"/>
</dbReference>
<evidence type="ECO:0000256" key="1">
    <source>
        <dbReference type="ARBA" id="ARBA00004123"/>
    </source>
</evidence>
<protein>
    <submittedName>
        <fullName evidence="7">Bikaverin cluster transcription factor</fullName>
    </submittedName>
</protein>
<feature type="region of interest" description="Disordered" evidence="5">
    <location>
        <begin position="144"/>
        <end position="186"/>
    </location>
</feature>
<dbReference type="GO" id="GO:0000981">
    <property type="term" value="F:DNA-binding transcription factor activity, RNA polymerase II-specific"/>
    <property type="evidence" value="ECO:0007669"/>
    <property type="project" value="InterPro"/>
</dbReference>
<evidence type="ECO:0000256" key="5">
    <source>
        <dbReference type="SAM" id="MobiDB-lite"/>
    </source>
</evidence>
<evidence type="ECO:0000256" key="2">
    <source>
        <dbReference type="ARBA" id="ARBA00022723"/>
    </source>
</evidence>
<dbReference type="OrthoDB" id="3989227at2759"/>
<dbReference type="CDD" id="cd00067">
    <property type="entry name" value="GAL4"/>
    <property type="match status" value="1"/>
</dbReference>
<organism evidence="7 8">
    <name type="scientific">Lachnellula subtilissima</name>
    <dbReference type="NCBI Taxonomy" id="602034"/>
    <lineage>
        <taxon>Eukaryota</taxon>
        <taxon>Fungi</taxon>
        <taxon>Dikarya</taxon>
        <taxon>Ascomycota</taxon>
        <taxon>Pezizomycotina</taxon>
        <taxon>Leotiomycetes</taxon>
        <taxon>Helotiales</taxon>
        <taxon>Lachnaceae</taxon>
        <taxon>Lachnellula</taxon>
    </lineage>
</organism>
<feature type="domain" description="Zn(2)-C6 fungal-type" evidence="6">
    <location>
        <begin position="49"/>
        <end position="78"/>
    </location>
</feature>
<feature type="region of interest" description="Disordered" evidence="5">
    <location>
        <begin position="1"/>
        <end position="47"/>
    </location>
</feature>
<feature type="coiled-coil region" evidence="4">
    <location>
        <begin position="111"/>
        <end position="138"/>
    </location>
</feature>
<feature type="compositionally biased region" description="Basic and acidic residues" evidence="5">
    <location>
        <begin position="158"/>
        <end position="171"/>
    </location>
</feature>
<dbReference type="GO" id="GO:0005634">
    <property type="term" value="C:nucleus"/>
    <property type="evidence" value="ECO:0007669"/>
    <property type="project" value="UniProtKB-SubCell"/>
</dbReference>
<dbReference type="AlphaFoldDB" id="A0A8H8RIE8"/>
<dbReference type="EMBL" id="QGMJ01000463">
    <property type="protein sequence ID" value="TVY36061.1"/>
    <property type="molecule type" value="Genomic_DNA"/>
</dbReference>
<dbReference type="Proteomes" id="UP000462212">
    <property type="component" value="Unassembled WGS sequence"/>
</dbReference>
<feature type="compositionally biased region" description="Low complexity" evidence="5">
    <location>
        <begin position="739"/>
        <end position="757"/>
    </location>
</feature>
<dbReference type="PANTHER" id="PTHR31001:SF50">
    <property type="entry name" value="ZN(II)2CYS6 TRANSCRIPTION FACTOR (EUROFUNG)"/>
    <property type="match status" value="1"/>
</dbReference>